<dbReference type="AlphaFoldDB" id="A0A812AYL1"/>
<name>A0A812AYL1_ACAPH</name>
<evidence type="ECO:0000256" key="1">
    <source>
        <dbReference type="SAM" id="Phobius"/>
    </source>
</evidence>
<sequence length="284" mass="33888">MFFYLSPTENFPPDNLFLLFSLIFIHFSVHMHEFITFFQFLSTSLTPFFSLYHSPLSPPSIFHSFFVSLIFSCFSISFSNSIVIFLPLIIAFIFPSLSFFFYPMNVSIFFYFFFISFLLYHFFISFLPFNPIFLSLFCSFHPSFFLFPNSTSCSILFFNFFLPFPISNTFFSLPFYHLPFPQLHYVSFQPLFFNSLPSFFSHFLNSAFIFTLFLVPISFLSFCHPSFLTYFKLFHLLLKSLFLSFFPFRFLFIMYLFITPFPKTSTLLFIHKPITQHICLCAFR</sequence>
<feature type="transmembrane region" description="Helical" evidence="1">
    <location>
        <begin position="83"/>
        <end position="102"/>
    </location>
</feature>
<reference evidence="2" key="1">
    <citation type="submission" date="2021-01" db="EMBL/GenBank/DDBJ databases">
        <authorList>
            <person name="Li R."/>
            <person name="Bekaert M."/>
        </authorList>
    </citation>
    <scope>NUCLEOTIDE SEQUENCE</scope>
    <source>
        <strain evidence="2">Farmed</strain>
    </source>
</reference>
<keyword evidence="1" id="KW-1133">Transmembrane helix</keyword>
<feature type="transmembrane region" description="Helical" evidence="1">
    <location>
        <begin position="108"/>
        <end position="134"/>
    </location>
</feature>
<gene>
    <name evidence="2" type="ORF">SPHA_9378</name>
</gene>
<dbReference type="EMBL" id="CAHIKZ030000301">
    <property type="protein sequence ID" value="CAE1167373.1"/>
    <property type="molecule type" value="Genomic_DNA"/>
</dbReference>
<comment type="caution">
    <text evidence="2">The sequence shown here is derived from an EMBL/GenBank/DDBJ whole genome shotgun (WGS) entry which is preliminary data.</text>
</comment>
<organism evidence="2 3">
    <name type="scientific">Acanthosepion pharaonis</name>
    <name type="common">Pharaoh cuttlefish</name>
    <name type="synonym">Sepia pharaonis</name>
    <dbReference type="NCBI Taxonomy" id="158019"/>
    <lineage>
        <taxon>Eukaryota</taxon>
        <taxon>Metazoa</taxon>
        <taxon>Spiralia</taxon>
        <taxon>Lophotrochozoa</taxon>
        <taxon>Mollusca</taxon>
        <taxon>Cephalopoda</taxon>
        <taxon>Coleoidea</taxon>
        <taxon>Decapodiformes</taxon>
        <taxon>Sepiida</taxon>
        <taxon>Sepiina</taxon>
        <taxon>Sepiidae</taxon>
        <taxon>Acanthosepion</taxon>
    </lineage>
</organism>
<accession>A0A812AYL1</accession>
<keyword evidence="3" id="KW-1185">Reference proteome</keyword>
<feature type="transmembrane region" description="Helical" evidence="1">
    <location>
        <begin position="199"/>
        <end position="224"/>
    </location>
</feature>
<keyword evidence="1" id="KW-0812">Transmembrane</keyword>
<feature type="transmembrane region" description="Helical" evidence="1">
    <location>
        <begin position="236"/>
        <end position="258"/>
    </location>
</feature>
<feature type="transmembrane region" description="Helical" evidence="1">
    <location>
        <begin position="155"/>
        <end position="179"/>
    </location>
</feature>
<dbReference type="Proteomes" id="UP000597762">
    <property type="component" value="Unassembled WGS sequence"/>
</dbReference>
<keyword evidence="1" id="KW-0472">Membrane</keyword>
<proteinExistence type="predicted"/>
<feature type="transmembrane region" description="Helical" evidence="1">
    <location>
        <begin position="16"/>
        <end position="41"/>
    </location>
</feature>
<evidence type="ECO:0000313" key="2">
    <source>
        <dbReference type="EMBL" id="CAE1167373.1"/>
    </source>
</evidence>
<evidence type="ECO:0000313" key="3">
    <source>
        <dbReference type="Proteomes" id="UP000597762"/>
    </source>
</evidence>
<protein>
    <submittedName>
        <fullName evidence="2">Uncharacterized protein</fullName>
    </submittedName>
</protein>